<evidence type="ECO:0000313" key="2">
    <source>
        <dbReference type="EMBL" id="CUU57838.1"/>
    </source>
</evidence>
<reference evidence="3" key="1">
    <citation type="submission" date="2015-11" db="EMBL/GenBank/DDBJ databases">
        <authorList>
            <person name="Varghese N."/>
        </authorList>
    </citation>
    <scope>NUCLEOTIDE SEQUENCE [LARGE SCALE GENOMIC DNA]</scope>
    <source>
        <strain evidence="3">DSM 45899</strain>
    </source>
</reference>
<protein>
    <submittedName>
        <fullName evidence="2">Uncharacterized protein</fullName>
    </submittedName>
</protein>
<name>A0A0S4QRY9_9ACTN</name>
<sequence length="65" mass="7635">MARDWLTGKEETDAARRTRELRESGYTGWIDQDGNAKTEEQVIAENPWAEKFVRHVSSNSKRNRR</sequence>
<dbReference type="EMBL" id="FAOZ01000015">
    <property type="protein sequence ID" value="CUU57838.1"/>
    <property type="molecule type" value="Genomic_DNA"/>
</dbReference>
<evidence type="ECO:0000313" key="3">
    <source>
        <dbReference type="Proteomes" id="UP000198802"/>
    </source>
</evidence>
<feature type="region of interest" description="Disordered" evidence="1">
    <location>
        <begin position="1"/>
        <end position="23"/>
    </location>
</feature>
<dbReference type="Proteomes" id="UP000198802">
    <property type="component" value="Unassembled WGS sequence"/>
</dbReference>
<dbReference type="AlphaFoldDB" id="A0A0S4QRY9"/>
<organism evidence="2 3">
    <name type="scientific">Parafrankia irregularis</name>
    <dbReference type="NCBI Taxonomy" id="795642"/>
    <lineage>
        <taxon>Bacteria</taxon>
        <taxon>Bacillati</taxon>
        <taxon>Actinomycetota</taxon>
        <taxon>Actinomycetes</taxon>
        <taxon>Frankiales</taxon>
        <taxon>Frankiaceae</taxon>
        <taxon>Parafrankia</taxon>
    </lineage>
</organism>
<dbReference type="RefSeq" id="WP_091279979.1">
    <property type="nucleotide sequence ID" value="NZ_FAOZ01000015.1"/>
</dbReference>
<gene>
    <name evidence="2" type="ORF">Ga0074812_11540</name>
</gene>
<proteinExistence type="predicted"/>
<keyword evidence="3" id="KW-1185">Reference proteome</keyword>
<accession>A0A0S4QRY9</accession>
<evidence type="ECO:0000256" key="1">
    <source>
        <dbReference type="SAM" id="MobiDB-lite"/>
    </source>
</evidence>